<reference evidence="2" key="1">
    <citation type="submission" date="2023-06" db="EMBL/GenBank/DDBJ databases">
        <title>Genomic analysis of the entomopathogenic nematode Steinernema hermaphroditum.</title>
        <authorList>
            <person name="Schwarz E.M."/>
            <person name="Heppert J.K."/>
            <person name="Baniya A."/>
            <person name="Schwartz H.T."/>
            <person name="Tan C.-H."/>
            <person name="Antoshechkin I."/>
            <person name="Sternberg P.W."/>
            <person name="Goodrich-Blair H."/>
            <person name="Dillman A.R."/>
        </authorList>
    </citation>
    <scope>NUCLEOTIDE SEQUENCE</scope>
    <source>
        <strain evidence="2">PS9179</strain>
        <tissue evidence="2">Whole animal</tissue>
    </source>
</reference>
<evidence type="ECO:0000313" key="2">
    <source>
        <dbReference type="EMBL" id="KAK0408925.1"/>
    </source>
</evidence>
<keyword evidence="3" id="KW-1185">Reference proteome</keyword>
<keyword evidence="1" id="KW-0732">Signal</keyword>
<proteinExistence type="predicted"/>
<gene>
    <name evidence="2" type="ORF">QR680_004240</name>
</gene>
<dbReference type="Proteomes" id="UP001175271">
    <property type="component" value="Unassembled WGS sequence"/>
</dbReference>
<comment type="caution">
    <text evidence="2">The sequence shown here is derived from an EMBL/GenBank/DDBJ whole genome shotgun (WGS) entry which is preliminary data.</text>
</comment>
<evidence type="ECO:0000256" key="1">
    <source>
        <dbReference type="SAM" id="SignalP"/>
    </source>
</evidence>
<dbReference type="EMBL" id="JAUCMV010000003">
    <property type="protein sequence ID" value="KAK0408925.1"/>
    <property type="molecule type" value="Genomic_DNA"/>
</dbReference>
<organism evidence="2 3">
    <name type="scientific">Steinernema hermaphroditum</name>
    <dbReference type="NCBI Taxonomy" id="289476"/>
    <lineage>
        <taxon>Eukaryota</taxon>
        <taxon>Metazoa</taxon>
        <taxon>Ecdysozoa</taxon>
        <taxon>Nematoda</taxon>
        <taxon>Chromadorea</taxon>
        <taxon>Rhabditida</taxon>
        <taxon>Tylenchina</taxon>
        <taxon>Panagrolaimomorpha</taxon>
        <taxon>Strongyloidoidea</taxon>
        <taxon>Steinernematidae</taxon>
        <taxon>Steinernema</taxon>
    </lineage>
</organism>
<name>A0AA39HN25_9BILA</name>
<dbReference type="AlphaFoldDB" id="A0AA39HN25"/>
<evidence type="ECO:0000313" key="3">
    <source>
        <dbReference type="Proteomes" id="UP001175271"/>
    </source>
</evidence>
<feature type="signal peptide" evidence="1">
    <location>
        <begin position="1"/>
        <end position="19"/>
    </location>
</feature>
<protein>
    <submittedName>
        <fullName evidence="2">Uncharacterized protein</fullName>
    </submittedName>
</protein>
<feature type="chain" id="PRO_5041288005" evidence="1">
    <location>
        <begin position="20"/>
        <end position="354"/>
    </location>
</feature>
<sequence>MQLILIVVCFASLIYVVSTKHTKKTDTARSETTNLHRLQDAVALLNSSISGYSTKYPSGQRFLDFAATVNAIQTFENTSEINREIPKLRVYMEKLDELVNSNIQLPDLILPDLYDRYNYEKHWWKKGIPATVQKILSSYEFKNISKTSAAQKLKNHLDETFGRSHWPEEDVHRFGILIFNDSFFHPTVNSDDQNAFLLPWKKQKSIILVYKSTFGSDGNGTYLSNQKFFEENIATINNTLGSVLRGGCYFGPHFFAIVPYNLKWVTTNLKKSHEGLFYFWLTTDEKVTVPRDSWLKFLFKTKEVDREWTAADIGWAVGTSEESRAAAVIKTVIPGITCVSMEKGVFPLFIMVGF</sequence>
<accession>A0AA39HN25</accession>